<dbReference type="InterPro" id="IPR000914">
    <property type="entry name" value="SBP_5_dom"/>
</dbReference>
<dbReference type="Pfam" id="PF00496">
    <property type="entry name" value="SBP_bac_5"/>
    <property type="match status" value="1"/>
</dbReference>
<dbReference type="Gene3D" id="3.40.190.10">
    <property type="entry name" value="Periplasmic binding protein-like II"/>
    <property type="match status" value="1"/>
</dbReference>
<evidence type="ECO:0000313" key="4">
    <source>
        <dbReference type="EMBL" id="MBZ6067391.1"/>
    </source>
</evidence>
<gene>
    <name evidence="4" type="ORF">LA374_14410</name>
</gene>
<dbReference type="Proteomes" id="UP000774958">
    <property type="component" value="Unassembled WGS sequence"/>
</dbReference>
<keyword evidence="5" id="KW-1185">Reference proteome</keyword>
<dbReference type="Pfam" id="PF12793">
    <property type="entry name" value="SgrR_N"/>
    <property type="match status" value="1"/>
</dbReference>
<protein>
    <submittedName>
        <fullName evidence="4">ABC transporter substrate-binding protein</fullName>
    </submittedName>
</protein>
<proteinExistence type="predicted"/>
<evidence type="ECO:0000259" key="3">
    <source>
        <dbReference type="Pfam" id="PF12793"/>
    </source>
</evidence>
<dbReference type="PANTHER" id="PTHR30290">
    <property type="entry name" value="PERIPLASMIC BINDING COMPONENT OF ABC TRANSPORTER"/>
    <property type="match status" value="1"/>
</dbReference>
<sequence>MSQRRRLLQLEHKLGPLGEGEITLDELAQTFSCSRRNIQLVLGSLIEAGWIRWSPGRGRGHRSRIALLQSHHRLTMQEAEAACQRGQLDLAMALLEEIGARADFGQLLGQMVQRRRCVDGIIIPMACPILELDPARTSSSSALHIIEHLYDGLLEVSPLDGALQPALAHHWEEREEGLCWHFWLRSGVRFHHGPTLEAGDVVRTLERLRDPASLFYSLYMHIVEVRALSPLKVEVRLAHPDPFLLQLLANPHSRIIAGEGSHDTVGRFTPFGTGPFQLHQRSEHHLILHRHEHHWGLLPQLEQIEIWHLLPSGRQPNLWLHTNPSQHPQGDAVNQIHETAGCFYLIFHHLSPLWQTEARRQALWHYLEQARHHAEEMVPANSIFPGGHMLPPLCPEPPTWTPLGRPLRIAAPDNERCRRQRRWLAQSLERLGIECDWLPLPESGSEMGELDGADLVLLAEVLDSEGEWGLFELLISSSGISLALGQGAHRQMAATLRSHLARCRPQERLALFLQQEARLCSQYRYLPLFRQQEHVIFDPRLRGIQVNHQGYCSFRHLWLDEPELGVNICAPQEDPGSGGRL</sequence>
<dbReference type="SUPFAM" id="SSF53850">
    <property type="entry name" value="Periplasmic binding protein-like II"/>
    <property type="match status" value="1"/>
</dbReference>
<name>A0ABS7VDF1_9GAMM</name>
<accession>A0ABS7VDF1</accession>
<evidence type="ECO:0000259" key="2">
    <source>
        <dbReference type="Pfam" id="PF00496"/>
    </source>
</evidence>
<dbReference type="InterPro" id="IPR036390">
    <property type="entry name" value="WH_DNA-bd_sf"/>
</dbReference>
<evidence type="ECO:0000313" key="5">
    <source>
        <dbReference type="Proteomes" id="UP000774958"/>
    </source>
</evidence>
<dbReference type="PANTHER" id="PTHR30290:SF72">
    <property type="entry name" value="HTH-TYPE TRANSCRIPTIONAL REGULATOR SGRR"/>
    <property type="match status" value="1"/>
</dbReference>
<organism evidence="4 5">
    <name type="scientific">Aeromonas schubertii</name>
    <dbReference type="NCBI Taxonomy" id="652"/>
    <lineage>
        <taxon>Bacteria</taxon>
        <taxon>Pseudomonadati</taxon>
        <taxon>Pseudomonadota</taxon>
        <taxon>Gammaproteobacteria</taxon>
        <taxon>Aeromonadales</taxon>
        <taxon>Aeromonadaceae</taxon>
        <taxon>Aeromonas</taxon>
    </lineage>
</organism>
<dbReference type="EMBL" id="JAIRBT010000020">
    <property type="protein sequence ID" value="MBZ6067391.1"/>
    <property type="molecule type" value="Genomic_DNA"/>
</dbReference>
<dbReference type="RefSeq" id="WP_136613017.1">
    <property type="nucleotide sequence ID" value="NZ_CP039611.1"/>
</dbReference>
<dbReference type="SUPFAM" id="SSF46785">
    <property type="entry name" value="Winged helix' DNA-binding domain"/>
    <property type="match status" value="1"/>
</dbReference>
<feature type="domain" description="Transcriptional regulator SgrR N-terminal HTH" evidence="3">
    <location>
        <begin position="18"/>
        <end position="97"/>
    </location>
</feature>
<keyword evidence="1" id="KW-0238">DNA-binding</keyword>
<reference evidence="4 5" key="1">
    <citation type="submission" date="2021-09" db="EMBL/GenBank/DDBJ databases">
        <title>Aeromonas schubertii isolated from Asian sea bass.</title>
        <authorList>
            <person name="Pinpimai K."/>
        </authorList>
    </citation>
    <scope>NUCLEOTIDE SEQUENCE [LARGE SCALE GENOMIC DNA]</scope>
    <source>
        <strain evidence="4 5">CHULA2021a</strain>
    </source>
</reference>
<evidence type="ECO:0000256" key="1">
    <source>
        <dbReference type="ARBA" id="ARBA00023125"/>
    </source>
</evidence>
<dbReference type="InterPro" id="IPR039424">
    <property type="entry name" value="SBP_5"/>
</dbReference>
<dbReference type="InterPro" id="IPR025370">
    <property type="entry name" value="SgrR_HTH_N"/>
</dbReference>
<feature type="domain" description="Solute-binding protein family 5" evidence="2">
    <location>
        <begin position="163"/>
        <end position="309"/>
    </location>
</feature>
<comment type="caution">
    <text evidence="4">The sequence shown here is derived from an EMBL/GenBank/DDBJ whole genome shotgun (WGS) entry which is preliminary data.</text>
</comment>